<dbReference type="WBParaSite" id="HPLM_0001627401-mRNA-1">
    <property type="protein sequence ID" value="HPLM_0001627401-mRNA-1"/>
    <property type="gene ID" value="HPLM_0001627401"/>
</dbReference>
<keyword evidence="8" id="KW-1185">Reference proteome</keyword>
<dbReference type="GO" id="GO:0003729">
    <property type="term" value="F:mRNA binding"/>
    <property type="evidence" value="ECO:0007669"/>
    <property type="project" value="TreeGrafter"/>
</dbReference>
<comment type="subcellular location">
    <subcellularLocation>
        <location evidence="1">Nucleus</location>
    </subcellularLocation>
</comment>
<evidence type="ECO:0000256" key="3">
    <source>
        <dbReference type="ARBA" id="ARBA00023242"/>
    </source>
</evidence>
<reference evidence="9" key="1">
    <citation type="submission" date="2017-02" db="UniProtKB">
        <authorList>
            <consortium name="WormBaseParasite"/>
        </authorList>
    </citation>
    <scope>IDENTIFICATION</scope>
</reference>
<dbReference type="Pfam" id="PF00076">
    <property type="entry name" value="RRM_1"/>
    <property type="match status" value="1"/>
</dbReference>
<sequence>MLVFQTKDLEELHADVESVRHRRGSSFAWIVFRNEAACSKAYETLSKSKIGGRNLTVDFCGSKSSKATTKLKESLPVNPLELYINGLPANVTKSDIRNVFRAAVSINIPNARPHDLRRAFVLFSNEEDAKQAFDKGKGLKLAGHSVEVFYARLRKNLVTDATVKSSKGATAVQDASAAPMKKVALAKKADSSDGSDEEEVESSDEGIEEVAKAPSKKATPGKGQLKPESDDDDDDEDDEDEEEDEEDEDEEEEESDEDEEE</sequence>
<dbReference type="AlphaFoldDB" id="A0A0N4WWX0"/>
<accession>A0A0N4WWX0</accession>
<keyword evidence="3" id="KW-0539">Nucleus</keyword>
<dbReference type="InterPro" id="IPR016024">
    <property type="entry name" value="ARM-type_fold"/>
</dbReference>
<name>A0A0N4WWX0_HAEPC</name>
<feature type="region of interest" description="Disordered" evidence="5">
    <location>
        <begin position="186"/>
        <end position="261"/>
    </location>
</feature>
<dbReference type="PROSITE" id="PS50102">
    <property type="entry name" value="RRM"/>
    <property type="match status" value="1"/>
</dbReference>
<dbReference type="InterPro" id="IPR012677">
    <property type="entry name" value="Nucleotide-bd_a/b_plait_sf"/>
</dbReference>
<dbReference type="InterPro" id="IPR035979">
    <property type="entry name" value="RBD_domain_sf"/>
</dbReference>
<dbReference type="GO" id="GO:0005634">
    <property type="term" value="C:nucleus"/>
    <property type="evidence" value="ECO:0007669"/>
    <property type="project" value="UniProtKB-SubCell"/>
</dbReference>
<dbReference type="Gene3D" id="3.30.70.330">
    <property type="match status" value="2"/>
</dbReference>
<protein>
    <submittedName>
        <fullName evidence="9">RRM domain-containing protein</fullName>
    </submittedName>
</protein>
<evidence type="ECO:0000259" key="6">
    <source>
        <dbReference type="PROSITE" id="PS50102"/>
    </source>
</evidence>
<dbReference type="SUPFAM" id="SSF54928">
    <property type="entry name" value="RNA-binding domain, RBD"/>
    <property type="match status" value="2"/>
</dbReference>
<gene>
    <name evidence="7" type="ORF">HPLM_LOCUS16266</name>
</gene>
<organism evidence="9">
    <name type="scientific">Haemonchus placei</name>
    <name type="common">Barber's pole worm</name>
    <dbReference type="NCBI Taxonomy" id="6290"/>
    <lineage>
        <taxon>Eukaryota</taxon>
        <taxon>Metazoa</taxon>
        <taxon>Ecdysozoa</taxon>
        <taxon>Nematoda</taxon>
        <taxon>Chromadorea</taxon>
        <taxon>Rhabditida</taxon>
        <taxon>Rhabditina</taxon>
        <taxon>Rhabditomorpha</taxon>
        <taxon>Strongyloidea</taxon>
        <taxon>Trichostrongylidae</taxon>
        <taxon>Haemonchus</taxon>
    </lineage>
</organism>
<feature type="domain" description="RRM" evidence="6">
    <location>
        <begin position="80"/>
        <end position="153"/>
    </location>
</feature>
<proteinExistence type="predicted"/>
<dbReference type="SMART" id="SM00360">
    <property type="entry name" value="RRM"/>
    <property type="match status" value="1"/>
</dbReference>
<dbReference type="EMBL" id="UZAF01019342">
    <property type="protein sequence ID" value="VDO59306.1"/>
    <property type="molecule type" value="Genomic_DNA"/>
</dbReference>
<evidence type="ECO:0000313" key="8">
    <source>
        <dbReference type="Proteomes" id="UP000268014"/>
    </source>
</evidence>
<dbReference type="InterPro" id="IPR000504">
    <property type="entry name" value="RRM_dom"/>
</dbReference>
<keyword evidence="2 4" id="KW-0694">RNA-binding</keyword>
<dbReference type="Proteomes" id="UP000268014">
    <property type="component" value="Unassembled WGS sequence"/>
</dbReference>
<dbReference type="OrthoDB" id="167718at2759"/>
<dbReference type="PANTHER" id="PTHR48039:SF3">
    <property type="entry name" value="CCHC-TYPE DOMAIN-CONTAINING PROTEIN"/>
    <property type="match status" value="1"/>
</dbReference>
<dbReference type="OMA" id="MEFASEK"/>
<feature type="compositionally biased region" description="Acidic residues" evidence="5">
    <location>
        <begin position="229"/>
        <end position="261"/>
    </location>
</feature>
<evidence type="ECO:0000256" key="5">
    <source>
        <dbReference type="SAM" id="MobiDB-lite"/>
    </source>
</evidence>
<evidence type="ECO:0000313" key="9">
    <source>
        <dbReference type="WBParaSite" id="HPLM_0001627401-mRNA-1"/>
    </source>
</evidence>
<feature type="compositionally biased region" description="Acidic residues" evidence="5">
    <location>
        <begin position="193"/>
        <end position="208"/>
    </location>
</feature>
<dbReference type="PANTHER" id="PTHR48039">
    <property type="entry name" value="RNA-BINDING MOTIF PROTEIN 14B"/>
    <property type="match status" value="1"/>
</dbReference>
<dbReference type="STRING" id="6290.A0A0N4WWX0"/>
<dbReference type="SUPFAM" id="SSF48371">
    <property type="entry name" value="ARM repeat"/>
    <property type="match status" value="1"/>
</dbReference>
<evidence type="ECO:0000256" key="4">
    <source>
        <dbReference type="PROSITE-ProRule" id="PRU00176"/>
    </source>
</evidence>
<dbReference type="InterPro" id="IPR051945">
    <property type="entry name" value="RRM_MRD1_RNA_proc_ribogen"/>
</dbReference>
<evidence type="ECO:0000256" key="1">
    <source>
        <dbReference type="ARBA" id="ARBA00004123"/>
    </source>
</evidence>
<dbReference type="CDD" id="cd00590">
    <property type="entry name" value="RRM_SF"/>
    <property type="match status" value="2"/>
</dbReference>
<evidence type="ECO:0000313" key="7">
    <source>
        <dbReference type="EMBL" id="VDO59306.1"/>
    </source>
</evidence>
<evidence type="ECO:0000256" key="2">
    <source>
        <dbReference type="ARBA" id="ARBA00022884"/>
    </source>
</evidence>
<reference evidence="7 8" key="2">
    <citation type="submission" date="2018-11" db="EMBL/GenBank/DDBJ databases">
        <authorList>
            <consortium name="Pathogen Informatics"/>
        </authorList>
    </citation>
    <scope>NUCLEOTIDE SEQUENCE [LARGE SCALE GENOMIC DNA]</scope>
    <source>
        <strain evidence="7 8">MHpl1</strain>
    </source>
</reference>